<keyword evidence="2" id="KW-0067">ATP-binding</keyword>
<dbReference type="GO" id="GO:0005524">
    <property type="term" value="F:ATP binding"/>
    <property type="evidence" value="ECO:0007669"/>
    <property type="project" value="UniProtKB-UniRule"/>
</dbReference>
<dbReference type="GO" id="GO:0009252">
    <property type="term" value="P:peptidoglycan biosynthetic process"/>
    <property type="evidence" value="ECO:0007669"/>
    <property type="project" value="UniProtKB-UniRule"/>
</dbReference>
<comment type="pathway">
    <text evidence="1 2">Cell wall biogenesis; peptidoglycan biosynthesis.</text>
</comment>
<keyword evidence="6" id="KW-1185">Reference proteome</keyword>
<keyword evidence="2" id="KW-0862">Zinc</keyword>
<dbReference type="AlphaFoldDB" id="A0AAE3DF09"/>
<keyword evidence="2" id="KW-0573">Peptidoglycan synthesis</keyword>
<dbReference type="Pfam" id="PF08245">
    <property type="entry name" value="Mur_ligase_M"/>
    <property type="match status" value="1"/>
</dbReference>
<feature type="binding site" evidence="2">
    <location>
        <position position="209"/>
    </location>
    <ligand>
        <name>Zn(2+)</name>
        <dbReference type="ChEBI" id="CHEBI:29105"/>
    </ligand>
</feature>
<evidence type="ECO:0000259" key="3">
    <source>
        <dbReference type="Pfam" id="PF08245"/>
    </source>
</evidence>
<dbReference type="EMBL" id="JAJEQC010000002">
    <property type="protein sequence ID" value="MCC2136021.1"/>
    <property type="molecule type" value="Genomic_DNA"/>
</dbReference>
<dbReference type="HAMAP" id="MF_02214">
    <property type="entry name" value="Lipid_II_synth_MurT"/>
    <property type="match status" value="1"/>
</dbReference>
<feature type="binding site" evidence="2">
    <location>
        <position position="234"/>
    </location>
    <ligand>
        <name>Zn(2+)</name>
        <dbReference type="ChEBI" id="CHEBI:29105"/>
    </ligand>
</feature>
<name>A0AAE3DF09_9FIRM</name>
<comment type="catalytic activity">
    <reaction evidence="2">
        <text>beta-D-GlcNAc-(1-&gt;4)-Mur2Ac(oyl-L-Ala-gamma-D-O-P-Glu-L-Lys-D-Ala-D-Ala)-di-trans,octa-cis-undecaprenyl diphosphate + NH4(+) = beta-D-GlcNAc-(1-&gt;4)-Mur2Ac(oyl-L-Ala-D-isoglutaminyl-L-Lys-D-Ala-D-Ala)-di-trans,octa-cis-undecaprenyl diphosphate + phosphate + H(+)</text>
        <dbReference type="Rhea" id="RHEA:57932"/>
        <dbReference type="ChEBI" id="CHEBI:15378"/>
        <dbReference type="ChEBI" id="CHEBI:28938"/>
        <dbReference type="ChEBI" id="CHEBI:43474"/>
        <dbReference type="ChEBI" id="CHEBI:62233"/>
        <dbReference type="ChEBI" id="CHEBI:143132"/>
    </reaction>
</comment>
<dbReference type="PANTHER" id="PTHR23135">
    <property type="entry name" value="MUR LIGASE FAMILY MEMBER"/>
    <property type="match status" value="1"/>
</dbReference>
<comment type="caution">
    <text evidence="5">The sequence shown here is derived from an EMBL/GenBank/DDBJ whole genome shotgun (WGS) entry which is preliminary data.</text>
</comment>
<protein>
    <recommendedName>
        <fullName evidence="2">Lipid II isoglutaminyl synthase (glutamine-hydrolyzing) subunit MurT</fullName>
        <ecNumber evidence="2">6.3.5.13</ecNumber>
    </recommendedName>
</protein>
<dbReference type="InterPro" id="IPR043703">
    <property type="entry name" value="Lipid_II_synth_MurT"/>
</dbReference>
<dbReference type="InterPro" id="IPR036565">
    <property type="entry name" value="Mur-like_cat_sf"/>
</dbReference>
<dbReference type="EC" id="6.3.5.13" evidence="2"/>
<evidence type="ECO:0000256" key="2">
    <source>
        <dbReference type="HAMAP-Rule" id="MF_02214"/>
    </source>
</evidence>
<gene>
    <name evidence="2" type="primary">murT</name>
    <name evidence="5" type="ORF">LKD31_03200</name>
</gene>
<dbReference type="GO" id="GO:0008270">
    <property type="term" value="F:zinc ion binding"/>
    <property type="evidence" value="ECO:0007669"/>
    <property type="project" value="UniProtKB-UniRule"/>
</dbReference>
<accession>A0AAE3DF09</accession>
<dbReference type="Pfam" id="PF08353">
    <property type="entry name" value="MurT_C"/>
    <property type="match status" value="1"/>
</dbReference>
<dbReference type="InterPro" id="IPR013564">
    <property type="entry name" value="MurT_C"/>
</dbReference>
<sequence>MKRNLRFYFALMFARGTALVLKLIGRKGTSMPGSWAIILCPDFIGRMPKPKKIIGITGTNGKTTVSNMIEDVLEDNGIEFMCNRSGTNVATGVASTLIANSHFFGKPKCDLAVFELDERSAPNIYPYMQPDIVLCTNIFRDSYKRNAHAEFILDILNKEIPKGTKLVLNGDDPLCSSIKPENDRVYFGIDHLDTDKKECDNIVNDVPACPKCHGPLVHDIVRYHHIGRVHCEACGYRSPDIDYLATDIDTKDMRMNVTVGGKKSEYPLLNSTNINIYNALAAIATLREFGLSEEKIRNSMEKMGISETRYSEKEVNGRKYILHLAKGQNPIACSRAFENIRNAPGKKSVVMFLDDYFDARHTVENTAWFYDTDFEFLNDPSIVQVVIAGARHHDTYVRTLLAGVPAEKIVHMRDESDTPAAVSKEADTVFILYDVYTIRLANDIRDKMIEREKEGETK</sequence>
<comment type="caution">
    <text evidence="2">Lacks conserved residue(s) required for the propagation of feature annotation.</text>
</comment>
<dbReference type="PANTHER" id="PTHR23135:SF7">
    <property type="entry name" value="LIPID II ISOGLUTAMINYL SYNTHASE (GLUTAMINE-HYDROLYZING) SUBUNIT MURT"/>
    <property type="match status" value="1"/>
</dbReference>
<reference evidence="5" key="1">
    <citation type="submission" date="2021-10" db="EMBL/GenBank/DDBJ databases">
        <title>Anaerobic single-cell dispensing facilitates the cultivation of human gut bacteria.</title>
        <authorList>
            <person name="Afrizal A."/>
        </authorList>
    </citation>
    <scope>NUCLEOTIDE SEQUENCE</scope>
    <source>
        <strain evidence="5">CLA-AA-H250</strain>
    </source>
</reference>
<dbReference type="SUPFAM" id="SSF53623">
    <property type="entry name" value="MurD-like peptide ligases, catalytic domain"/>
    <property type="match status" value="1"/>
</dbReference>
<dbReference type="GO" id="GO:0140282">
    <property type="term" value="F:carbon-nitrogen ligase activity on lipid II"/>
    <property type="evidence" value="ECO:0007669"/>
    <property type="project" value="UniProtKB-UniRule"/>
</dbReference>
<keyword evidence="2" id="KW-0479">Metal-binding</keyword>
<keyword evidence="2" id="KW-0547">Nucleotide-binding</keyword>
<dbReference type="GO" id="GO:0008360">
    <property type="term" value="P:regulation of cell shape"/>
    <property type="evidence" value="ECO:0007669"/>
    <property type="project" value="UniProtKB-KW"/>
</dbReference>
<feature type="domain" description="Lipid II isoglutaminyl synthase (glutamine-hydrolyzing) subunit MurT C-terminal" evidence="4">
    <location>
        <begin position="328"/>
        <end position="433"/>
    </location>
</feature>
<dbReference type="RefSeq" id="WP_308448601.1">
    <property type="nucleotide sequence ID" value="NZ_JAJEQC010000002.1"/>
</dbReference>
<evidence type="ECO:0000313" key="5">
    <source>
        <dbReference type="EMBL" id="MCC2136021.1"/>
    </source>
</evidence>
<keyword evidence="2" id="KW-0961">Cell wall biogenesis/degradation</keyword>
<feature type="binding site" evidence="2">
    <location>
        <position position="231"/>
    </location>
    <ligand>
        <name>Zn(2+)</name>
        <dbReference type="ChEBI" id="CHEBI:29105"/>
    </ligand>
</feature>
<keyword evidence="2 5" id="KW-0436">Ligase</keyword>
<dbReference type="GO" id="GO:0071555">
    <property type="term" value="P:cell wall organization"/>
    <property type="evidence" value="ECO:0007669"/>
    <property type="project" value="UniProtKB-KW"/>
</dbReference>
<feature type="domain" description="Mur ligase central" evidence="3">
    <location>
        <begin position="56"/>
        <end position="178"/>
    </location>
</feature>
<organism evidence="5 6">
    <name type="scientific">Hominenteromicrobium mulieris</name>
    <dbReference type="NCBI Taxonomy" id="2885357"/>
    <lineage>
        <taxon>Bacteria</taxon>
        <taxon>Bacillati</taxon>
        <taxon>Bacillota</taxon>
        <taxon>Clostridia</taxon>
        <taxon>Eubacteriales</taxon>
        <taxon>Oscillospiraceae</taxon>
        <taxon>Hominenteromicrobium</taxon>
    </lineage>
</organism>
<dbReference type="GO" id="GO:0016881">
    <property type="term" value="F:acid-amino acid ligase activity"/>
    <property type="evidence" value="ECO:0007669"/>
    <property type="project" value="InterPro"/>
</dbReference>
<comment type="similarity">
    <text evidence="2">Belongs to the MurCDEF family. MurT subfamily.</text>
</comment>
<dbReference type="Gene3D" id="3.40.1190.10">
    <property type="entry name" value="Mur-like, catalytic domain"/>
    <property type="match status" value="1"/>
</dbReference>
<comment type="catalytic activity">
    <reaction evidence="2">
        <text>beta-D-GlcNAc-(1-&gt;4)-Mur2Ac(oyl-L-Ala-gamma-D-Glu-L-Lys-D-Ala-D-Ala)-di-trans,octa-cis-undecaprenyl diphosphate + L-glutamine + ATP + H2O = beta-D-GlcNAc-(1-&gt;4)-Mur2Ac(oyl-L-Ala-D-isoglutaminyl-L-Lys-D-Ala-D-Ala)-di-trans,octa-cis-undecaprenyl diphosphate + L-glutamate + ADP + phosphate + H(+)</text>
        <dbReference type="Rhea" id="RHEA:57928"/>
        <dbReference type="ChEBI" id="CHEBI:15377"/>
        <dbReference type="ChEBI" id="CHEBI:15378"/>
        <dbReference type="ChEBI" id="CHEBI:29985"/>
        <dbReference type="ChEBI" id="CHEBI:30616"/>
        <dbReference type="ChEBI" id="CHEBI:43474"/>
        <dbReference type="ChEBI" id="CHEBI:58359"/>
        <dbReference type="ChEBI" id="CHEBI:60033"/>
        <dbReference type="ChEBI" id="CHEBI:62233"/>
        <dbReference type="ChEBI" id="CHEBI:456216"/>
        <dbReference type="EC" id="6.3.5.13"/>
    </reaction>
</comment>
<evidence type="ECO:0000256" key="1">
    <source>
        <dbReference type="ARBA" id="ARBA00004752"/>
    </source>
</evidence>
<dbReference type="InterPro" id="IPR013221">
    <property type="entry name" value="Mur_ligase_cen"/>
</dbReference>
<comment type="catalytic activity">
    <reaction evidence="2">
        <text>beta-D-GlcNAc-(1-&gt;4)-Mur2Ac(oyl-L-Ala-gamma-D-Glu-L-Lys-D-Ala-D-Ala)-di-trans,octa-cis-undecaprenyl diphosphate + ATP = beta-D-GlcNAc-(1-&gt;4)-Mur2Ac(oyl-L-Ala-gamma-D-O-P-Glu-L-Lys-D-Ala-D-Ala)-di-trans,octa-cis-undecaprenyl diphosphate + ADP</text>
        <dbReference type="Rhea" id="RHEA:59488"/>
        <dbReference type="ChEBI" id="CHEBI:30616"/>
        <dbReference type="ChEBI" id="CHEBI:60033"/>
        <dbReference type="ChEBI" id="CHEBI:143132"/>
        <dbReference type="ChEBI" id="CHEBI:456216"/>
    </reaction>
</comment>
<evidence type="ECO:0000259" key="4">
    <source>
        <dbReference type="Pfam" id="PF08353"/>
    </source>
</evidence>
<comment type="function">
    <text evidence="2">The lipid II isoglutaminyl synthase complex catalyzes the formation of alpha-D-isoglutamine in the cell wall lipid II stem peptide. The MurT subunit catalyzes the ATP-dependent amidation of D-glutamate residue of lipid II, converting it to an isoglutamine residue.</text>
</comment>
<comment type="subunit">
    <text evidence="2">Forms a heterodimer with GatD.</text>
</comment>
<dbReference type="Proteomes" id="UP001199424">
    <property type="component" value="Unassembled WGS sequence"/>
</dbReference>
<evidence type="ECO:0000313" key="6">
    <source>
        <dbReference type="Proteomes" id="UP001199424"/>
    </source>
</evidence>
<keyword evidence="2" id="KW-0133">Cell shape</keyword>
<feature type="binding site" evidence="2">
    <location>
        <position position="212"/>
    </location>
    <ligand>
        <name>Zn(2+)</name>
        <dbReference type="ChEBI" id="CHEBI:29105"/>
    </ligand>
</feature>
<proteinExistence type="inferred from homology"/>